<evidence type="ECO:0000256" key="1">
    <source>
        <dbReference type="ARBA" id="ARBA00005031"/>
    </source>
</evidence>
<name>A0A1G2M3N1_9BACT</name>
<comment type="cofactor">
    <cofactor evidence="9">
        <name>Mg(2+)</name>
        <dbReference type="ChEBI" id="CHEBI:18420"/>
    </cofactor>
    <text evidence="9">Binds a second Mg(2+) ion via substrate during catalysis.</text>
</comment>
<evidence type="ECO:0000256" key="6">
    <source>
        <dbReference type="ARBA" id="ARBA00022842"/>
    </source>
</evidence>
<evidence type="ECO:0000256" key="2">
    <source>
        <dbReference type="ARBA" id="ARBA00009604"/>
    </source>
</evidence>
<gene>
    <name evidence="9" type="primary">eno</name>
    <name evidence="15" type="ORF">A2664_00515</name>
</gene>
<feature type="binding site" evidence="9">
    <location>
        <position position="365"/>
    </location>
    <ligand>
        <name>(2R)-2-phosphoglycerate</name>
        <dbReference type="ChEBI" id="CHEBI:58289"/>
    </ligand>
</feature>
<keyword evidence="9" id="KW-0963">Cytoplasm</keyword>
<comment type="subcellular location">
    <subcellularLocation>
        <location evidence="9">Cytoplasm</location>
    </subcellularLocation>
    <subcellularLocation>
        <location evidence="9">Secreted</location>
    </subcellularLocation>
    <subcellularLocation>
        <location evidence="9">Cell surface</location>
    </subcellularLocation>
    <text evidence="9">Fractions of enolase are present in both the cytoplasm and on the cell surface.</text>
</comment>
<comment type="caution">
    <text evidence="15">The sequence shown here is derived from an EMBL/GenBank/DDBJ whole genome shotgun (WGS) entry which is preliminary data.</text>
</comment>
<dbReference type="GO" id="GO:0009986">
    <property type="term" value="C:cell surface"/>
    <property type="evidence" value="ECO:0007669"/>
    <property type="project" value="UniProtKB-SubCell"/>
</dbReference>
<dbReference type="Proteomes" id="UP000178873">
    <property type="component" value="Unassembled WGS sequence"/>
</dbReference>
<dbReference type="PRINTS" id="PR00148">
    <property type="entry name" value="ENOLASE"/>
</dbReference>
<dbReference type="InterPro" id="IPR000941">
    <property type="entry name" value="Enolase"/>
</dbReference>
<evidence type="ECO:0000256" key="12">
    <source>
        <dbReference type="PIRSR" id="PIRSR001400-3"/>
    </source>
</evidence>
<evidence type="ECO:0000256" key="10">
    <source>
        <dbReference type="PIRSR" id="PIRSR001400-1"/>
    </source>
</evidence>
<evidence type="ECO:0000256" key="3">
    <source>
        <dbReference type="ARBA" id="ARBA00012058"/>
    </source>
</evidence>
<feature type="active site" description="Proton acceptor" evidence="9 10">
    <location>
        <position position="336"/>
    </location>
</feature>
<evidence type="ECO:0000259" key="14">
    <source>
        <dbReference type="SMART" id="SM01193"/>
    </source>
</evidence>
<dbReference type="EC" id="4.2.1.11" evidence="3 9"/>
<evidence type="ECO:0000313" key="15">
    <source>
        <dbReference type="EMBL" id="OHA18413.1"/>
    </source>
</evidence>
<dbReference type="CDD" id="cd03313">
    <property type="entry name" value="enolase"/>
    <property type="match status" value="1"/>
</dbReference>
<dbReference type="AlphaFoldDB" id="A0A1G2M3N1"/>
<dbReference type="GO" id="GO:0005576">
    <property type="term" value="C:extracellular region"/>
    <property type="evidence" value="ECO:0007669"/>
    <property type="project" value="UniProtKB-SubCell"/>
</dbReference>
<dbReference type="InterPro" id="IPR029017">
    <property type="entry name" value="Enolase-like_N"/>
</dbReference>
<keyword evidence="6 9" id="KW-0460">Magnesium</keyword>
<dbReference type="PANTHER" id="PTHR11902:SF1">
    <property type="entry name" value="ENOLASE"/>
    <property type="match status" value="1"/>
</dbReference>
<dbReference type="InterPro" id="IPR036849">
    <property type="entry name" value="Enolase-like_C_sf"/>
</dbReference>
<evidence type="ECO:0000313" key="16">
    <source>
        <dbReference type="Proteomes" id="UP000178873"/>
    </source>
</evidence>
<evidence type="ECO:0000256" key="7">
    <source>
        <dbReference type="ARBA" id="ARBA00023152"/>
    </source>
</evidence>
<dbReference type="PROSITE" id="PS00164">
    <property type="entry name" value="ENOLASE"/>
    <property type="match status" value="1"/>
</dbReference>
<protein>
    <recommendedName>
        <fullName evidence="4 9">Enolase</fullName>
        <ecNumber evidence="3 9">4.2.1.11</ecNumber>
    </recommendedName>
    <alternativeName>
        <fullName evidence="9">2-phospho-D-glycerate hydro-lyase</fullName>
    </alternativeName>
    <alternativeName>
        <fullName evidence="9">2-phosphoglycerate dehydratase</fullName>
    </alternativeName>
</protein>
<dbReference type="SUPFAM" id="SSF54826">
    <property type="entry name" value="Enolase N-terminal domain-like"/>
    <property type="match status" value="1"/>
</dbReference>
<dbReference type="PANTHER" id="PTHR11902">
    <property type="entry name" value="ENOLASE"/>
    <property type="match status" value="1"/>
</dbReference>
<feature type="binding site" evidence="9">
    <location>
        <position position="366"/>
    </location>
    <ligand>
        <name>(2R)-2-phosphoglycerate</name>
        <dbReference type="ChEBI" id="CHEBI:58289"/>
    </ligand>
</feature>
<feature type="binding site" evidence="11">
    <location>
        <begin position="363"/>
        <end position="366"/>
    </location>
    <ligand>
        <name>substrate</name>
    </ligand>
</feature>
<feature type="domain" description="Enolase C-terminal TIM barrel" evidence="13">
    <location>
        <begin position="139"/>
        <end position="412"/>
    </location>
</feature>
<feature type="binding site" evidence="11">
    <location>
        <position position="284"/>
    </location>
    <ligand>
        <name>substrate</name>
    </ligand>
</feature>
<feature type="active site" description="Proton donor" evidence="9 10">
    <location>
        <position position="204"/>
    </location>
</feature>
<dbReference type="PIRSF" id="PIRSF001400">
    <property type="entry name" value="Enolase"/>
    <property type="match status" value="1"/>
</dbReference>
<dbReference type="InterPro" id="IPR020809">
    <property type="entry name" value="Enolase_CS"/>
</dbReference>
<dbReference type="SMART" id="SM01192">
    <property type="entry name" value="Enolase_C"/>
    <property type="match status" value="1"/>
</dbReference>
<keyword evidence="8 9" id="KW-0456">Lyase</keyword>
<organism evidence="15 16">
    <name type="scientific">Candidatus Taylorbacteria bacterium RIFCSPHIGHO2_01_FULL_46_22b</name>
    <dbReference type="NCBI Taxonomy" id="1802301"/>
    <lineage>
        <taxon>Bacteria</taxon>
        <taxon>Candidatus Tayloriibacteriota</taxon>
    </lineage>
</organism>
<comment type="cofactor">
    <cofactor evidence="12">
        <name>Mg(2+)</name>
        <dbReference type="ChEBI" id="CHEBI:18420"/>
    </cofactor>
    <text evidence="12">Mg(2+) is required for catalysis and for stabilizing the dimer.</text>
</comment>
<dbReference type="SFLD" id="SFLDS00001">
    <property type="entry name" value="Enolase"/>
    <property type="match status" value="1"/>
</dbReference>
<evidence type="ECO:0000256" key="4">
    <source>
        <dbReference type="ARBA" id="ARBA00017068"/>
    </source>
</evidence>
<feature type="binding site" evidence="9 12">
    <location>
        <position position="241"/>
    </location>
    <ligand>
        <name>Mg(2+)</name>
        <dbReference type="ChEBI" id="CHEBI:18420"/>
    </ligand>
</feature>
<dbReference type="STRING" id="1802301.A2664_00515"/>
<dbReference type="SUPFAM" id="SSF51604">
    <property type="entry name" value="Enolase C-terminal domain-like"/>
    <property type="match status" value="1"/>
</dbReference>
<keyword evidence="5 9" id="KW-0964">Secreted</keyword>
<dbReference type="Pfam" id="PF03952">
    <property type="entry name" value="Enolase_N"/>
    <property type="match status" value="1"/>
</dbReference>
<dbReference type="GO" id="GO:0006096">
    <property type="term" value="P:glycolytic process"/>
    <property type="evidence" value="ECO:0007669"/>
    <property type="project" value="UniProtKB-UniRule"/>
</dbReference>
<feature type="binding site" evidence="11">
    <location>
        <position position="311"/>
    </location>
    <ligand>
        <name>substrate</name>
    </ligand>
</feature>
<dbReference type="InterPro" id="IPR020811">
    <property type="entry name" value="Enolase_N"/>
</dbReference>
<dbReference type="GO" id="GO:0004634">
    <property type="term" value="F:phosphopyruvate hydratase activity"/>
    <property type="evidence" value="ECO:0007669"/>
    <property type="project" value="UniProtKB-UniRule"/>
</dbReference>
<dbReference type="SMART" id="SM01193">
    <property type="entry name" value="Enolase_N"/>
    <property type="match status" value="1"/>
</dbReference>
<dbReference type="UniPathway" id="UPA00109">
    <property type="reaction ID" value="UER00187"/>
</dbReference>
<feature type="binding site" evidence="9">
    <location>
        <position position="387"/>
    </location>
    <ligand>
        <name>(2R)-2-phosphoglycerate</name>
        <dbReference type="ChEBI" id="CHEBI:58289"/>
    </ligand>
</feature>
<comment type="catalytic activity">
    <reaction evidence="9">
        <text>(2R)-2-phosphoglycerate = phosphoenolpyruvate + H2O</text>
        <dbReference type="Rhea" id="RHEA:10164"/>
        <dbReference type="ChEBI" id="CHEBI:15377"/>
        <dbReference type="ChEBI" id="CHEBI:58289"/>
        <dbReference type="ChEBI" id="CHEBI:58702"/>
        <dbReference type="EC" id="4.2.1.11"/>
    </reaction>
</comment>
<feature type="binding site" evidence="11">
    <location>
        <position position="164"/>
    </location>
    <ligand>
        <name>substrate</name>
    </ligand>
</feature>
<feature type="domain" description="Enolase N-terminal" evidence="14">
    <location>
        <begin position="4"/>
        <end position="132"/>
    </location>
</feature>
<evidence type="ECO:0000256" key="11">
    <source>
        <dbReference type="PIRSR" id="PIRSR001400-2"/>
    </source>
</evidence>
<evidence type="ECO:0000256" key="5">
    <source>
        <dbReference type="ARBA" id="ARBA00022525"/>
    </source>
</evidence>
<dbReference type="HAMAP" id="MF_00318">
    <property type="entry name" value="Enolase"/>
    <property type="match status" value="1"/>
</dbReference>
<evidence type="ECO:0000256" key="9">
    <source>
        <dbReference type="HAMAP-Rule" id="MF_00318"/>
    </source>
</evidence>
<dbReference type="SFLD" id="SFLDG00178">
    <property type="entry name" value="enolase"/>
    <property type="match status" value="1"/>
</dbReference>
<sequence length="412" mass="44450">MHDIQNIQAREILDSRGNPTVEVDLTLSDGALGRASSPSGASTGVHEAVELRDGGTRFGGKDVTKALHNIETLIRPALVNNTFNQEKVDATLISLDGTENKSKLGANATLAVSLAFAEAAAKSLKLPLWKYIAQEFHTVPRLPTLMMNVLNGGKHATGSVDIQEFMIVPLHQAIAESLRIGSEIYHLLGKLLSEKNYSTLTGDEGGFAPALSSNEEVFELLVTAIIKAGYTSGTGVSIGIDVAASEIFIDGEYKFAREHKTLSSDVLHTLYNSWVTQFPLFSIEDGFAEDAWADFKKLTNQVGGKIKIVGDDLFATNLTRLEKGIREQAANAIIIKPNQIGTVTETARVSIRAKEAGFTRIASHRSGETEDISIVHLCVGLGMECIKAGAPASGERTAKYNELLRIEETFNV</sequence>
<dbReference type="GO" id="GO:0000287">
    <property type="term" value="F:magnesium ion binding"/>
    <property type="evidence" value="ECO:0007669"/>
    <property type="project" value="UniProtKB-UniRule"/>
</dbReference>
<dbReference type="GO" id="GO:0000015">
    <property type="term" value="C:phosphopyruvate hydratase complex"/>
    <property type="evidence" value="ECO:0007669"/>
    <property type="project" value="InterPro"/>
</dbReference>
<dbReference type="EMBL" id="MHRF01000005">
    <property type="protein sequence ID" value="OHA18413.1"/>
    <property type="molecule type" value="Genomic_DNA"/>
</dbReference>
<comment type="similarity">
    <text evidence="2 9">Belongs to the enolase family.</text>
</comment>
<keyword evidence="7 9" id="KW-0324">Glycolysis</keyword>
<keyword evidence="9 12" id="KW-0479">Metal-binding</keyword>
<dbReference type="Gene3D" id="3.20.20.120">
    <property type="entry name" value="Enolase-like C-terminal domain"/>
    <property type="match status" value="1"/>
</dbReference>
<comment type="function">
    <text evidence="9">Catalyzes the reversible conversion of 2-phosphoglycerate (2-PG) into phosphoenolpyruvate (PEP). It is essential for the degradation of carbohydrates via glycolysis.</text>
</comment>
<accession>A0A1G2M3N1</accession>
<feature type="binding site" evidence="11">
    <location>
        <position position="387"/>
    </location>
    <ligand>
        <name>substrate</name>
    </ligand>
</feature>
<feature type="binding site" evidence="11">
    <location>
        <position position="155"/>
    </location>
    <ligand>
        <name>substrate</name>
    </ligand>
</feature>
<evidence type="ECO:0000259" key="13">
    <source>
        <dbReference type="SMART" id="SM01192"/>
    </source>
</evidence>
<keyword evidence="15" id="KW-0670">Pyruvate</keyword>
<dbReference type="Gene3D" id="3.30.390.10">
    <property type="entry name" value="Enolase-like, N-terminal domain"/>
    <property type="match status" value="1"/>
</dbReference>
<feature type="binding site" evidence="9 12">
    <location>
        <position position="311"/>
    </location>
    <ligand>
        <name>Mg(2+)</name>
        <dbReference type="ChEBI" id="CHEBI:18420"/>
    </ligand>
</feature>
<comment type="pathway">
    <text evidence="1 9">Carbohydrate degradation; glycolysis; pyruvate from D-glyceraldehyde 3-phosphate: step 4/5.</text>
</comment>
<evidence type="ECO:0000256" key="8">
    <source>
        <dbReference type="ARBA" id="ARBA00023239"/>
    </source>
</evidence>
<feature type="binding site" evidence="9 12">
    <location>
        <position position="284"/>
    </location>
    <ligand>
        <name>Mg(2+)</name>
        <dbReference type="ChEBI" id="CHEBI:18420"/>
    </ligand>
</feature>
<reference evidence="15 16" key="1">
    <citation type="journal article" date="2016" name="Nat. Commun.">
        <title>Thousands of microbial genomes shed light on interconnected biogeochemical processes in an aquifer system.</title>
        <authorList>
            <person name="Anantharaman K."/>
            <person name="Brown C.T."/>
            <person name="Hug L.A."/>
            <person name="Sharon I."/>
            <person name="Castelle C.J."/>
            <person name="Probst A.J."/>
            <person name="Thomas B.C."/>
            <person name="Singh A."/>
            <person name="Wilkins M.J."/>
            <person name="Karaoz U."/>
            <person name="Brodie E.L."/>
            <person name="Williams K.H."/>
            <person name="Hubbard S.S."/>
            <person name="Banfield J.F."/>
        </authorList>
    </citation>
    <scope>NUCLEOTIDE SEQUENCE [LARGE SCALE GENOMIC DNA]</scope>
</reference>
<dbReference type="InterPro" id="IPR020810">
    <property type="entry name" value="Enolase_C"/>
</dbReference>
<dbReference type="NCBIfam" id="TIGR01060">
    <property type="entry name" value="eno"/>
    <property type="match status" value="1"/>
</dbReference>
<dbReference type="SFLD" id="SFLDF00002">
    <property type="entry name" value="enolase"/>
    <property type="match status" value="1"/>
</dbReference>
<proteinExistence type="inferred from homology"/>
<feature type="binding site" evidence="9">
    <location>
        <position position="336"/>
    </location>
    <ligand>
        <name>(2R)-2-phosphoglycerate</name>
        <dbReference type="ChEBI" id="CHEBI:58289"/>
    </ligand>
</feature>
<dbReference type="Pfam" id="PF00113">
    <property type="entry name" value="Enolase_C"/>
    <property type="match status" value="1"/>
</dbReference>
<feature type="binding site" evidence="9">
    <location>
        <position position="163"/>
    </location>
    <ligand>
        <name>(2R)-2-phosphoglycerate</name>
        <dbReference type="ChEBI" id="CHEBI:58289"/>
    </ligand>
</feature>